<organism evidence="5 6">
    <name type="scientific">Parvibacter caecicola</name>
    <dbReference type="NCBI Taxonomy" id="747645"/>
    <lineage>
        <taxon>Bacteria</taxon>
        <taxon>Bacillati</taxon>
        <taxon>Actinomycetota</taxon>
        <taxon>Coriobacteriia</taxon>
        <taxon>Coriobacteriales</taxon>
        <taxon>Coriobacteriaceae</taxon>
        <taxon>Parvibacter</taxon>
    </lineage>
</organism>
<proteinExistence type="inferred from homology"/>
<evidence type="ECO:0000259" key="4">
    <source>
        <dbReference type="Pfam" id="PF13193"/>
    </source>
</evidence>
<dbReference type="Gene3D" id="3.30.300.30">
    <property type="match status" value="1"/>
</dbReference>
<evidence type="ECO:0000256" key="1">
    <source>
        <dbReference type="ARBA" id="ARBA00006432"/>
    </source>
</evidence>
<dbReference type="Proteomes" id="UP000309454">
    <property type="component" value="Unassembled WGS sequence"/>
</dbReference>
<feature type="domain" description="AMP-dependent synthetase/ligase" evidence="3">
    <location>
        <begin position="56"/>
        <end position="426"/>
    </location>
</feature>
<dbReference type="PANTHER" id="PTHR24096">
    <property type="entry name" value="LONG-CHAIN-FATTY-ACID--COA LIGASE"/>
    <property type="match status" value="1"/>
</dbReference>
<name>A0A4T9TI06_9ACTN</name>
<evidence type="ECO:0000313" key="6">
    <source>
        <dbReference type="Proteomes" id="UP000309454"/>
    </source>
</evidence>
<dbReference type="AlphaFoldDB" id="A0A4T9TI06"/>
<dbReference type="InterPro" id="IPR020845">
    <property type="entry name" value="AMP-binding_CS"/>
</dbReference>
<dbReference type="EMBL" id="SSTM01000003">
    <property type="protein sequence ID" value="TJW10767.1"/>
    <property type="molecule type" value="Genomic_DNA"/>
</dbReference>
<dbReference type="Pfam" id="PF13193">
    <property type="entry name" value="AMP-binding_C"/>
    <property type="match status" value="1"/>
</dbReference>
<dbReference type="OrthoDB" id="2472181at2"/>
<comment type="caution">
    <text evidence="5">The sequence shown here is derived from an EMBL/GenBank/DDBJ whole genome shotgun (WGS) entry which is preliminary data.</text>
</comment>
<dbReference type="Pfam" id="PF00501">
    <property type="entry name" value="AMP-binding"/>
    <property type="match status" value="1"/>
</dbReference>
<dbReference type="PROSITE" id="PS00455">
    <property type="entry name" value="AMP_BINDING"/>
    <property type="match status" value="1"/>
</dbReference>
<accession>A0A4T9TI06</accession>
<dbReference type="GO" id="GO:0016405">
    <property type="term" value="F:CoA-ligase activity"/>
    <property type="evidence" value="ECO:0007669"/>
    <property type="project" value="TreeGrafter"/>
</dbReference>
<sequence length="568" mass="61065">MRGREAVMFNDRDGKSFEAALAHLRPLWAKAADEGVPGTIALPSVTLKDCILATTARRQNDVHIYDEDRTFTFAQSNAIACRLANALAAHGVEHGRTVFIMLGDIPELIWGYMACYKLGAVAVGINPRSTAAEIARLVQDCNPAAFVFPICCGAKVQDALGNRCDALPLVAVDDTTGTHEDASAPLAEAIPFPRFLEEGTADEPHANVAPGDVAVIIHTGGTTGIPKGCPLTHANLLWAQYFFYADLRPRLQGEREMISLLTSPMVHAYGLNFGVNWGVVIGGAVVLTRHLDSTYLAQLIETRRPTVWGAVPRLLREMVASDAGERFDLASLAVVVVSCTVTAPDIARRFAAVCPAAIVEDYGMSETAGPVTLTPVLKGAPEGTVGIPVANTDILVVDEETGTVPMAASQTGEVIFRGPQIIGAYLHGTPETQATFREGWLYSGDIGSFDDQGYLTIAGRIKDMINVNGFSVFPREIDETATLHPKIADACTIGVADEAAGERPKTFAVLKPGETMEPQELIDYCHEYLIAYKCPKYVEFIGAIPHTAMGKPDKLALQAYEQHGKSFE</sequence>
<gene>
    <name evidence="5" type="ORF">E5982_05710</name>
</gene>
<protein>
    <submittedName>
        <fullName evidence="5">Acyl--CoA ligase</fullName>
    </submittedName>
</protein>
<dbReference type="InterPro" id="IPR000873">
    <property type="entry name" value="AMP-dep_synth/lig_dom"/>
</dbReference>
<keyword evidence="2 5" id="KW-0436">Ligase</keyword>
<dbReference type="InterPro" id="IPR025110">
    <property type="entry name" value="AMP-bd_C"/>
</dbReference>
<dbReference type="PANTHER" id="PTHR24096:SF149">
    <property type="entry name" value="AMP-BINDING DOMAIN-CONTAINING PROTEIN-RELATED"/>
    <property type="match status" value="1"/>
</dbReference>
<evidence type="ECO:0000256" key="2">
    <source>
        <dbReference type="ARBA" id="ARBA00022598"/>
    </source>
</evidence>
<reference evidence="5 6" key="1">
    <citation type="submission" date="2019-04" db="EMBL/GenBank/DDBJ databases">
        <title>Microbes associate with the intestines of laboratory mice.</title>
        <authorList>
            <person name="Navarre W."/>
            <person name="Wong E."/>
            <person name="Huang K.C."/>
            <person name="Tropini C."/>
            <person name="Ng K."/>
            <person name="Yu B."/>
        </authorList>
    </citation>
    <scope>NUCLEOTIDE SEQUENCE [LARGE SCALE GENOMIC DNA]</scope>
    <source>
        <strain evidence="5 6">NM48_B13</strain>
    </source>
</reference>
<dbReference type="Gene3D" id="3.40.50.12780">
    <property type="entry name" value="N-terminal domain of ligase-like"/>
    <property type="match status" value="1"/>
</dbReference>
<keyword evidence="6" id="KW-1185">Reference proteome</keyword>
<dbReference type="InterPro" id="IPR045851">
    <property type="entry name" value="AMP-bd_C_sf"/>
</dbReference>
<dbReference type="InterPro" id="IPR042099">
    <property type="entry name" value="ANL_N_sf"/>
</dbReference>
<evidence type="ECO:0000259" key="3">
    <source>
        <dbReference type="Pfam" id="PF00501"/>
    </source>
</evidence>
<dbReference type="SUPFAM" id="SSF56801">
    <property type="entry name" value="Acetyl-CoA synthetase-like"/>
    <property type="match status" value="1"/>
</dbReference>
<feature type="domain" description="AMP-binding enzyme C-terminal" evidence="4">
    <location>
        <begin position="476"/>
        <end position="551"/>
    </location>
</feature>
<evidence type="ECO:0000313" key="5">
    <source>
        <dbReference type="EMBL" id="TJW10767.1"/>
    </source>
</evidence>
<comment type="similarity">
    <text evidence="1">Belongs to the ATP-dependent AMP-binding enzyme family.</text>
</comment>